<keyword evidence="3" id="KW-1185">Reference proteome</keyword>
<protein>
    <recommendedName>
        <fullName evidence="1">ATPase AAA-type core domain-containing protein</fullName>
    </recommendedName>
</protein>
<dbReference type="GO" id="GO:0005524">
    <property type="term" value="F:ATP binding"/>
    <property type="evidence" value="ECO:0007669"/>
    <property type="project" value="InterPro"/>
</dbReference>
<sequence length="652" mass="73577">MNEQNNPVDIGKDQLAKFKRSIEEILTTFRFGGKQYSLPDLLLKLDPEEEYVMSNLERDTYLAVREGMQLFSAVTDLLAEKVGLKQLLIATPSSDLSANQELNRLRGFCHNYATYAASLFLTQKMDAIIRSEGVEASEKKPDASDMPLSLDSSQPEKSVIRRLLAPVFAYLVKQMETGKEFESSLVFAVCVKDIFDKYAQLALQAKDAHPELDRHLQGYQFRILDEFLVLEAYENKSISAAPVAAQALTFTPIRPQEIVGNRNAKRKIVRYVQRLALYDPIKQMNPILELGGLAWTSLYDGLPGTGKSSLFRLAMTQLKELSDQIGFKFAIFTVDQSIKDEYYGKTGKILLQRLSVTQNPALVSLGILDDIDLLTSSRDDAQGADNDINNILMQYLDGAFTVRRGNVINFAASNKPTGLDDALRNRFNDRLLVDGPSTAEDFADISLILAGKMFEKNLIKIEKGYEPFATQFSPESLEKEDVAAYMADEFSKYKNATLLDFGKFVADLKAKNPKITGRSSRAIIEAIKERSADFDLPQEWFANRAIFFDQPYEKKISLLTELYQPITPDILFQEAQRYFDSEARFANTEAEGHVTRGYNNLMWDVQAQIRYYQEQVANGERADLGKLDMLKAMSRQLVQQHEATIRKALGVA</sequence>
<evidence type="ECO:0000313" key="3">
    <source>
        <dbReference type="Proteomes" id="UP000030700"/>
    </source>
</evidence>
<dbReference type="Gene3D" id="3.40.50.300">
    <property type="entry name" value="P-loop containing nucleotide triphosphate hydrolases"/>
    <property type="match status" value="1"/>
</dbReference>
<dbReference type="InterPro" id="IPR027417">
    <property type="entry name" value="P-loop_NTPase"/>
</dbReference>
<dbReference type="Pfam" id="PF00004">
    <property type="entry name" value="AAA"/>
    <property type="match status" value="1"/>
</dbReference>
<dbReference type="AlphaFoldDB" id="A0A0S6VX15"/>
<dbReference type="EMBL" id="DF820455">
    <property type="protein sequence ID" value="GAK49750.1"/>
    <property type="molecule type" value="Genomic_DNA"/>
</dbReference>
<dbReference type="GO" id="GO:0016887">
    <property type="term" value="F:ATP hydrolysis activity"/>
    <property type="evidence" value="ECO:0007669"/>
    <property type="project" value="InterPro"/>
</dbReference>
<dbReference type="STRING" id="1499966.U14_00974"/>
<dbReference type="HOGENOM" id="CLU_428870_0_0_0"/>
<dbReference type="SUPFAM" id="SSF52540">
    <property type="entry name" value="P-loop containing nucleoside triphosphate hydrolases"/>
    <property type="match status" value="1"/>
</dbReference>
<feature type="domain" description="ATPase AAA-type core" evidence="1">
    <location>
        <begin position="301"/>
        <end position="433"/>
    </location>
</feature>
<dbReference type="Proteomes" id="UP000030700">
    <property type="component" value="Unassembled WGS sequence"/>
</dbReference>
<evidence type="ECO:0000313" key="2">
    <source>
        <dbReference type="EMBL" id="GAK49750.1"/>
    </source>
</evidence>
<organism evidence="2 3">
    <name type="scientific">Candidatus Moduliflexus flocculans</name>
    <dbReference type="NCBI Taxonomy" id="1499966"/>
    <lineage>
        <taxon>Bacteria</taxon>
        <taxon>Candidatus Moduliflexota</taxon>
        <taxon>Candidatus Moduliflexia</taxon>
        <taxon>Candidatus Moduliflexales</taxon>
        <taxon>Candidatus Moduliflexaceae</taxon>
    </lineage>
</organism>
<dbReference type="InterPro" id="IPR003959">
    <property type="entry name" value="ATPase_AAA_core"/>
</dbReference>
<accession>A0A0S6VX15</accession>
<gene>
    <name evidence="2" type="ORF">U14_00974</name>
</gene>
<reference evidence="2 3" key="1">
    <citation type="journal article" date="2015" name="PeerJ">
        <title>First genomic representation of candidate bacterial phylum KSB3 points to enhanced environmental sensing as a trigger of wastewater bulking.</title>
        <authorList>
            <person name="Sekiguchi Y."/>
            <person name="Ohashi A."/>
            <person name="Parks D.H."/>
            <person name="Yamauchi T."/>
            <person name="Tyson G.W."/>
            <person name="Hugenholtz P."/>
        </authorList>
    </citation>
    <scope>NUCLEOTIDE SEQUENCE [LARGE SCALE GENOMIC DNA]</scope>
</reference>
<proteinExistence type="predicted"/>
<evidence type="ECO:0000259" key="1">
    <source>
        <dbReference type="Pfam" id="PF00004"/>
    </source>
</evidence>
<name>A0A0S6VX15_9BACT</name>